<sequence>MEGLNSTAATGLPTARVASSMRRNCCRTPHIRQRGQSFVDGLFGGAKKPVRKFAEKEINAEAELMEALADAEEDARLDDGAVECDDDEVYAP</sequence>
<keyword evidence="2" id="KW-1185">Reference proteome</keyword>
<dbReference type="AlphaFoldDB" id="A0AAW0AHQ1"/>
<name>A0AAW0AHQ1_9AGAR</name>
<gene>
    <name evidence="1" type="ORF">R3P38DRAFT_3279949</name>
</gene>
<dbReference type="Proteomes" id="UP001362999">
    <property type="component" value="Unassembled WGS sequence"/>
</dbReference>
<evidence type="ECO:0000313" key="2">
    <source>
        <dbReference type="Proteomes" id="UP001362999"/>
    </source>
</evidence>
<proteinExistence type="predicted"/>
<organism evidence="1 2">
    <name type="scientific">Favolaschia claudopus</name>
    <dbReference type="NCBI Taxonomy" id="2862362"/>
    <lineage>
        <taxon>Eukaryota</taxon>
        <taxon>Fungi</taxon>
        <taxon>Dikarya</taxon>
        <taxon>Basidiomycota</taxon>
        <taxon>Agaricomycotina</taxon>
        <taxon>Agaricomycetes</taxon>
        <taxon>Agaricomycetidae</taxon>
        <taxon>Agaricales</taxon>
        <taxon>Marasmiineae</taxon>
        <taxon>Mycenaceae</taxon>
        <taxon>Favolaschia</taxon>
    </lineage>
</organism>
<protein>
    <submittedName>
        <fullName evidence="1">Uncharacterized protein</fullName>
    </submittedName>
</protein>
<dbReference type="EMBL" id="JAWWNJ010000065">
    <property type="protein sequence ID" value="KAK7012490.1"/>
    <property type="molecule type" value="Genomic_DNA"/>
</dbReference>
<accession>A0AAW0AHQ1</accession>
<reference evidence="1 2" key="1">
    <citation type="journal article" date="2024" name="J Genomics">
        <title>Draft genome sequencing and assembly of Favolaschia claudopus CIRM-BRFM 2984 isolated from oak limbs.</title>
        <authorList>
            <person name="Navarro D."/>
            <person name="Drula E."/>
            <person name="Chaduli D."/>
            <person name="Cazenave R."/>
            <person name="Ahrendt S."/>
            <person name="Wang J."/>
            <person name="Lipzen A."/>
            <person name="Daum C."/>
            <person name="Barry K."/>
            <person name="Grigoriev I.V."/>
            <person name="Favel A."/>
            <person name="Rosso M.N."/>
            <person name="Martin F."/>
        </authorList>
    </citation>
    <scope>NUCLEOTIDE SEQUENCE [LARGE SCALE GENOMIC DNA]</scope>
    <source>
        <strain evidence="1 2">CIRM-BRFM 2984</strain>
    </source>
</reference>
<evidence type="ECO:0000313" key="1">
    <source>
        <dbReference type="EMBL" id="KAK7012490.1"/>
    </source>
</evidence>
<comment type="caution">
    <text evidence="1">The sequence shown here is derived from an EMBL/GenBank/DDBJ whole genome shotgun (WGS) entry which is preliminary data.</text>
</comment>